<dbReference type="OrthoDB" id="771136at2759"/>
<dbReference type="Gene3D" id="2.40.70.10">
    <property type="entry name" value="Acid Proteases"/>
    <property type="match status" value="2"/>
</dbReference>
<evidence type="ECO:0000256" key="3">
    <source>
        <dbReference type="SAM" id="SignalP"/>
    </source>
</evidence>
<dbReference type="Proteomes" id="UP000265663">
    <property type="component" value="Unassembled WGS sequence"/>
</dbReference>
<dbReference type="PANTHER" id="PTHR47966">
    <property type="entry name" value="BETA-SITE APP-CLEAVING ENZYME, ISOFORM A-RELATED"/>
    <property type="match status" value="1"/>
</dbReference>
<dbReference type="PROSITE" id="PS51767">
    <property type="entry name" value="PEPTIDASE_A1"/>
    <property type="match status" value="1"/>
</dbReference>
<dbReference type="GO" id="GO:0006508">
    <property type="term" value="P:proteolysis"/>
    <property type="evidence" value="ECO:0007669"/>
    <property type="project" value="InterPro"/>
</dbReference>
<protein>
    <submittedName>
        <fullName evidence="5">Pepsinogen c</fullName>
    </submittedName>
</protein>
<keyword evidence="6" id="KW-1185">Reference proteome</keyword>
<feature type="signal peptide" evidence="3">
    <location>
        <begin position="1"/>
        <end position="17"/>
    </location>
</feature>
<evidence type="ECO:0000313" key="5">
    <source>
        <dbReference type="EMBL" id="RMZ74433.1"/>
    </source>
</evidence>
<dbReference type="EMBL" id="KE747844">
    <property type="protein sequence ID" value="RMZ74433.1"/>
    <property type="molecule type" value="Genomic_DNA"/>
</dbReference>
<evidence type="ECO:0000256" key="2">
    <source>
        <dbReference type="PIRSR" id="PIRSR601461-1"/>
    </source>
</evidence>
<dbReference type="InterPro" id="IPR001461">
    <property type="entry name" value="Aspartic_peptidase_A1"/>
</dbReference>
<dbReference type="InterPro" id="IPR033121">
    <property type="entry name" value="PEPTIDASE_A1"/>
</dbReference>
<feature type="active site" evidence="2">
    <location>
        <position position="277"/>
    </location>
</feature>
<dbReference type="GO" id="GO:0004190">
    <property type="term" value="F:aspartic-type endopeptidase activity"/>
    <property type="evidence" value="ECO:0007669"/>
    <property type="project" value="InterPro"/>
</dbReference>
<dbReference type="SUPFAM" id="SSF50630">
    <property type="entry name" value="Acid proteases"/>
    <property type="match status" value="1"/>
</dbReference>
<evidence type="ECO:0000313" key="6">
    <source>
        <dbReference type="Proteomes" id="UP000265663"/>
    </source>
</evidence>
<dbReference type="Pfam" id="PF00026">
    <property type="entry name" value="Asp"/>
    <property type="match status" value="2"/>
</dbReference>
<feature type="active site" evidence="2">
    <location>
        <position position="49"/>
    </location>
</feature>
<dbReference type="AlphaFoldDB" id="A0A3M7MIV2"/>
<organism evidence="5 6">
    <name type="scientific">Pyrenophora seminiperda CCB06</name>
    <dbReference type="NCBI Taxonomy" id="1302712"/>
    <lineage>
        <taxon>Eukaryota</taxon>
        <taxon>Fungi</taxon>
        <taxon>Dikarya</taxon>
        <taxon>Ascomycota</taxon>
        <taxon>Pezizomycotina</taxon>
        <taxon>Dothideomycetes</taxon>
        <taxon>Pleosporomycetidae</taxon>
        <taxon>Pleosporales</taxon>
        <taxon>Pleosporineae</taxon>
        <taxon>Pleosporaceae</taxon>
        <taxon>Pyrenophora</taxon>
    </lineage>
</organism>
<dbReference type="CDD" id="cd05471">
    <property type="entry name" value="pepsin_like"/>
    <property type="match status" value="1"/>
</dbReference>
<dbReference type="PANTHER" id="PTHR47966:SF68">
    <property type="entry name" value="PEPTIDASE A1 DOMAIN-CONTAINING PROTEIN"/>
    <property type="match status" value="1"/>
</dbReference>
<gene>
    <name evidence="5" type="ORF">GMOD_00003470</name>
</gene>
<evidence type="ECO:0000256" key="1">
    <source>
        <dbReference type="ARBA" id="ARBA00007447"/>
    </source>
</evidence>
<dbReference type="GO" id="GO:0000324">
    <property type="term" value="C:fungal-type vacuole"/>
    <property type="evidence" value="ECO:0007669"/>
    <property type="project" value="TreeGrafter"/>
</dbReference>
<comment type="similarity">
    <text evidence="1">Belongs to the peptidase A1 family.</text>
</comment>
<name>A0A3M7MIV2_9PLEO</name>
<evidence type="ECO:0000259" key="4">
    <source>
        <dbReference type="PROSITE" id="PS51767"/>
    </source>
</evidence>
<sequence>MVASMKTLLAVATTASAAVLELPVSFKNSYASVTFEVGTPSKEHRLLFDTGSASAFMTNTDCTETSCQDGSKPYYIRQPYNASASSSAVDLHIPAKIPYLGGNVAGGTFEDMFHIPGGSTKWNQTFLSVNESSWRFITADGFLGLGFSSIAQENTTTVVETMMQDGLLDAPCFSLFYGTNFTDDAPQDGVLTVGGTHEEEYVDGTVVYAPLRKENPYQLWRAPLRSVNILVAQNPSNPNSTVEIRHGRLPTTQLAPGTFPPSNTTWPMYGSGAAVFDTGAGRLSVPSDIIDALYYNLGWNNTKLMNREERMDCQHLNASWAITLTLGEGAPENDVSFSLRGDEFTYPGGQCMPPFDPSGTGGFVLVGTAFLHRYYSVFDFGSKKVENYAPRIGFGKLKKKYDWLHL</sequence>
<reference evidence="5 6" key="1">
    <citation type="journal article" date="2014" name="PLoS ONE">
        <title>De novo Genome Assembly of the Fungal Plant Pathogen Pyrenophora semeniperda.</title>
        <authorList>
            <person name="Soliai M.M."/>
            <person name="Meyer S.E."/>
            <person name="Udall J.A."/>
            <person name="Elzinga D.E."/>
            <person name="Hermansen R.A."/>
            <person name="Bodily P.M."/>
            <person name="Hart A.A."/>
            <person name="Coleman C.E."/>
        </authorList>
    </citation>
    <scope>NUCLEOTIDE SEQUENCE [LARGE SCALE GENOMIC DNA]</scope>
    <source>
        <strain evidence="5 6">CCB06</strain>
        <tissue evidence="5">Mycelium</tissue>
    </source>
</reference>
<dbReference type="PRINTS" id="PR00792">
    <property type="entry name" value="PEPSIN"/>
</dbReference>
<feature type="chain" id="PRO_5018078980" evidence="3">
    <location>
        <begin position="18"/>
        <end position="406"/>
    </location>
</feature>
<proteinExistence type="inferred from homology"/>
<accession>A0A3M7MIV2</accession>
<keyword evidence="3" id="KW-0732">Signal</keyword>
<feature type="domain" description="Peptidase A1" evidence="4">
    <location>
        <begin position="31"/>
        <end position="388"/>
    </location>
</feature>
<dbReference type="InterPro" id="IPR034164">
    <property type="entry name" value="Pepsin-like_dom"/>
</dbReference>
<dbReference type="InterPro" id="IPR021109">
    <property type="entry name" value="Peptidase_aspartic_dom_sf"/>
</dbReference>